<sequence>MDLQKLLIVGFLLCSLICFLEPLVSSTSFLTAFRLQEEEGSKPLSRGLSVVRMNVPAFLKHNMHASGNYRSWLSNIRGYVWGSHHKHPTSGSHFCLSCEQRNNGNPLLPHHSWGAPLSRKPCSWLASAVVVAGASPASVEVLRSSEQSSKEQRPRSHHLGSHVLMALAPLTPSDSAERLGPVASSRCDQGRHHQRVRAVAAALITPHEQGEVEKPSGAIGASSRRRQRPRCRDFVQNDILK</sequence>
<dbReference type="PANTHER" id="PTHR41687:SF1">
    <property type="entry name" value="SMALL INTEGRAL MEMBRANE PROTEIN 9"/>
    <property type="match status" value="1"/>
</dbReference>
<dbReference type="Proteomes" id="UP001177744">
    <property type="component" value="Unassembled WGS sequence"/>
</dbReference>
<feature type="compositionally biased region" description="Basic and acidic residues" evidence="1">
    <location>
        <begin position="230"/>
        <end position="241"/>
    </location>
</feature>
<feature type="non-terminal residue" evidence="2">
    <location>
        <position position="241"/>
    </location>
</feature>
<dbReference type="EMBL" id="JAULJE010000001">
    <property type="protein sequence ID" value="KAK1346298.1"/>
    <property type="molecule type" value="Genomic_DNA"/>
</dbReference>
<protein>
    <submittedName>
        <fullName evidence="2">Uncharacterized protein</fullName>
    </submittedName>
</protein>
<dbReference type="PANTHER" id="PTHR41687">
    <property type="entry name" value="SMALL INTEGRAL MEMBRANE PROTEIN 9"/>
    <property type="match status" value="1"/>
</dbReference>
<keyword evidence="3" id="KW-1185">Reference proteome</keyword>
<evidence type="ECO:0000313" key="2">
    <source>
        <dbReference type="EMBL" id="KAK1346298.1"/>
    </source>
</evidence>
<dbReference type="AlphaFoldDB" id="A0AA40IAW5"/>
<dbReference type="InterPro" id="IPR038853">
    <property type="entry name" value="Smim9"/>
</dbReference>
<comment type="caution">
    <text evidence="2">The sequence shown here is derived from an EMBL/GenBank/DDBJ whole genome shotgun (WGS) entry which is preliminary data.</text>
</comment>
<name>A0AA40IAW5_CNENI</name>
<feature type="region of interest" description="Disordered" evidence="1">
    <location>
        <begin position="206"/>
        <end position="241"/>
    </location>
</feature>
<organism evidence="2 3">
    <name type="scientific">Cnephaeus nilssonii</name>
    <name type="common">Northern bat</name>
    <name type="synonym">Eptesicus nilssonii</name>
    <dbReference type="NCBI Taxonomy" id="3371016"/>
    <lineage>
        <taxon>Eukaryota</taxon>
        <taxon>Metazoa</taxon>
        <taxon>Chordata</taxon>
        <taxon>Craniata</taxon>
        <taxon>Vertebrata</taxon>
        <taxon>Euteleostomi</taxon>
        <taxon>Mammalia</taxon>
        <taxon>Eutheria</taxon>
        <taxon>Laurasiatheria</taxon>
        <taxon>Chiroptera</taxon>
        <taxon>Yangochiroptera</taxon>
        <taxon>Vespertilionidae</taxon>
        <taxon>Cnephaeus</taxon>
    </lineage>
</organism>
<reference evidence="2" key="1">
    <citation type="submission" date="2023-06" db="EMBL/GenBank/DDBJ databases">
        <title>Reference genome for the Northern bat (Eptesicus nilssonii), a most northern bat species.</title>
        <authorList>
            <person name="Laine V.N."/>
            <person name="Pulliainen A.T."/>
            <person name="Lilley T.M."/>
        </authorList>
    </citation>
    <scope>NUCLEOTIDE SEQUENCE</scope>
    <source>
        <strain evidence="2">BLF_Eptnil</strain>
        <tissue evidence="2">Kidney</tissue>
    </source>
</reference>
<evidence type="ECO:0000313" key="3">
    <source>
        <dbReference type="Proteomes" id="UP001177744"/>
    </source>
</evidence>
<gene>
    <name evidence="2" type="ORF">QTO34_000152</name>
</gene>
<accession>A0AA40IAW5</accession>
<evidence type="ECO:0000256" key="1">
    <source>
        <dbReference type="SAM" id="MobiDB-lite"/>
    </source>
</evidence>
<proteinExistence type="predicted"/>